<accession>A0A069PME2</accession>
<organism evidence="1 2">
    <name type="scientific">Caballeronia glathei</name>
    <dbReference type="NCBI Taxonomy" id="60547"/>
    <lineage>
        <taxon>Bacteria</taxon>
        <taxon>Pseudomonadati</taxon>
        <taxon>Pseudomonadota</taxon>
        <taxon>Betaproteobacteria</taxon>
        <taxon>Burkholderiales</taxon>
        <taxon>Burkholderiaceae</taxon>
        <taxon>Caballeronia</taxon>
    </lineage>
</organism>
<name>A0A069PME2_9BURK</name>
<sequence>MNPFAVIVPPENVDCATQNVVVGLARLTRTVGVSKTWAAAIGNPLASWTKPPRLDPGTVAEVVLMPAARTVGVTPAAGANVTAHETSQSPAGRFVMLVAFAAVELVSDVPAVEFD</sequence>
<dbReference type="AlphaFoldDB" id="A0A069PME2"/>
<proteinExistence type="predicted"/>
<evidence type="ECO:0000313" key="2">
    <source>
        <dbReference type="Proteomes" id="UP000027466"/>
    </source>
</evidence>
<dbReference type="EMBL" id="JFHC01000026">
    <property type="protein sequence ID" value="KDR41587.1"/>
    <property type="molecule type" value="Genomic_DNA"/>
</dbReference>
<comment type="caution">
    <text evidence="1">The sequence shown here is derived from an EMBL/GenBank/DDBJ whole genome shotgun (WGS) entry which is preliminary data.</text>
</comment>
<protein>
    <submittedName>
        <fullName evidence="1">Uncharacterized protein</fullName>
    </submittedName>
</protein>
<keyword evidence="2" id="KW-1185">Reference proteome</keyword>
<dbReference type="Proteomes" id="UP000027466">
    <property type="component" value="Unassembled WGS sequence"/>
</dbReference>
<evidence type="ECO:0000313" key="1">
    <source>
        <dbReference type="EMBL" id="KDR41587.1"/>
    </source>
</evidence>
<reference evidence="1 2" key="1">
    <citation type="submission" date="2014-03" db="EMBL/GenBank/DDBJ databases">
        <title>Draft Genome Sequences of Four Burkholderia Strains.</title>
        <authorList>
            <person name="Liu X.Y."/>
            <person name="Li C.X."/>
            <person name="Xu J.H."/>
        </authorList>
    </citation>
    <scope>NUCLEOTIDE SEQUENCE [LARGE SCALE GENOMIC DNA]</scope>
    <source>
        <strain evidence="1 2">DSM 50014</strain>
    </source>
</reference>
<gene>
    <name evidence="1" type="ORF">BG61_16685</name>
</gene>